<evidence type="ECO:0000256" key="3">
    <source>
        <dbReference type="ARBA" id="ARBA00022989"/>
    </source>
</evidence>
<gene>
    <name evidence="7" type="ORF">L596_030428</name>
</gene>
<sequence length="115" mass="13259">MLSLNRCLAVYFPTRYKFVFTKKFCLRYIAFAWVLSIMTSVAYVAFPCNLIGYSPTLYEYVFMKCRADLGRDVSIVGSALYYFCGGFCATTFCTDVLTFIKITYIRKVGVFTIRI</sequence>
<keyword evidence="4 5" id="KW-0472">Membrane</keyword>
<name>A0A4U5LPD7_STECR</name>
<dbReference type="Proteomes" id="UP000298663">
    <property type="component" value="Unassembled WGS sequence"/>
</dbReference>
<evidence type="ECO:0000256" key="5">
    <source>
        <dbReference type="SAM" id="Phobius"/>
    </source>
</evidence>
<comment type="subcellular location">
    <subcellularLocation>
        <location evidence="1">Membrane</location>
    </subcellularLocation>
</comment>
<dbReference type="InterPro" id="IPR017452">
    <property type="entry name" value="GPCR_Rhodpsn_7TM"/>
</dbReference>
<proteinExistence type="predicted"/>
<feature type="transmembrane region" description="Helical" evidence="5">
    <location>
        <begin position="25"/>
        <end position="46"/>
    </location>
</feature>
<evidence type="ECO:0000259" key="6">
    <source>
        <dbReference type="PROSITE" id="PS50262"/>
    </source>
</evidence>
<dbReference type="PROSITE" id="PS50262">
    <property type="entry name" value="G_PROTEIN_RECEP_F1_2"/>
    <property type="match status" value="1"/>
</dbReference>
<reference evidence="7 8" key="1">
    <citation type="journal article" date="2015" name="Genome Biol.">
        <title>Comparative genomics of Steinernema reveals deeply conserved gene regulatory networks.</title>
        <authorList>
            <person name="Dillman A.R."/>
            <person name="Macchietto M."/>
            <person name="Porter C.F."/>
            <person name="Rogers A."/>
            <person name="Williams B."/>
            <person name="Antoshechkin I."/>
            <person name="Lee M.M."/>
            <person name="Goodwin Z."/>
            <person name="Lu X."/>
            <person name="Lewis E.E."/>
            <person name="Goodrich-Blair H."/>
            <person name="Stock S.P."/>
            <person name="Adams B.J."/>
            <person name="Sternberg P.W."/>
            <person name="Mortazavi A."/>
        </authorList>
    </citation>
    <scope>NUCLEOTIDE SEQUENCE [LARGE SCALE GENOMIC DNA]</scope>
    <source>
        <strain evidence="7 8">ALL</strain>
    </source>
</reference>
<organism evidence="7 8">
    <name type="scientific">Steinernema carpocapsae</name>
    <name type="common">Entomopathogenic nematode</name>
    <dbReference type="NCBI Taxonomy" id="34508"/>
    <lineage>
        <taxon>Eukaryota</taxon>
        <taxon>Metazoa</taxon>
        <taxon>Ecdysozoa</taxon>
        <taxon>Nematoda</taxon>
        <taxon>Chromadorea</taxon>
        <taxon>Rhabditida</taxon>
        <taxon>Tylenchina</taxon>
        <taxon>Panagrolaimomorpha</taxon>
        <taxon>Strongyloidoidea</taxon>
        <taxon>Steinernematidae</taxon>
        <taxon>Steinernema</taxon>
    </lineage>
</organism>
<evidence type="ECO:0000313" key="8">
    <source>
        <dbReference type="Proteomes" id="UP000298663"/>
    </source>
</evidence>
<protein>
    <recommendedName>
        <fullName evidence="6">G-protein coupled receptors family 1 profile domain-containing protein</fullName>
    </recommendedName>
</protein>
<dbReference type="InterPro" id="IPR019430">
    <property type="entry name" value="7TM_GPCR_serpentine_rcpt_Srx"/>
</dbReference>
<feature type="domain" description="G-protein coupled receptors family 1 profile" evidence="6">
    <location>
        <begin position="1"/>
        <end position="115"/>
    </location>
</feature>
<dbReference type="SUPFAM" id="SSF81321">
    <property type="entry name" value="Family A G protein-coupled receptor-like"/>
    <property type="match status" value="1"/>
</dbReference>
<evidence type="ECO:0000256" key="2">
    <source>
        <dbReference type="ARBA" id="ARBA00022692"/>
    </source>
</evidence>
<evidence type="ECO:0000256" key="1">
    <source>
        <dbReference type="ARBA" id="ARBA00004370"/>
    </source>
</evidence>
<dbReference type="Pfam" id="PF10328">
    <property type="entry name" value="7TM_GPCR_Srx"/>
    <property type="match status" value="1"/>
</dbReference>
<keyword evidence="3 5" id="KW-1133">Transmembrane helix</keyword>
<dbReference type="Gene3D" id="1.20.1070.10">
    <property type="entry name" value="Rhodopsin 7-helix transmembrane proteins"/>
    <property type="match status" value="1"/>
</dbReference>
<evidence type="ECO:0000256" key="4">
    <source>
        <dbReference type="ARBA" id="ARBA00023136"/>
    </source>
</evidence>
<keyword evidence="8" id="KW-1185">Reference proteome</keyword>
<keyword evidence="2 5" id="KW-0812">Transmembrane</keyword>
<reference evidence="7 8" key="2">
    <citation type="journal article" date="2019" name="G3 (Bethesda)">
        <title>Hybrid Assembly of the Genome of the Entomopathogenic Nematode Steinernema carpocapsae Identifies the X-Chromosome.</title>
        <authorList>
            <person name="Serra L."/>
            <person name="Macchietto M."/>
            <person name="Macias-Munoz A."/>
            <person name="McGill C.J."/>
            <person name="Rodriguez I.M."/>
            <person name="Rodriguez B."/>
            <person name="Murad R."/>
            <person name="Mortazavi A."/>
        </authorList>
    </citation>
    <scope>NUCLEOTIDE SEQUENCE [LARGE SCALE GENOMIC DNA]</scope>
    <source>
        <strain evidence="7 8">ALL</strain>
    </source>
</reference>
<feature type="transmembrane region" description="Helical" evidence="5">
    <location>
        <begin position="79"/>
        <end position="100"/>
    </location>
</feature>
<comment type="caution">
    <text evidence="7">The sequence shown here is derived from an EMBL/GenBank/DDBJ whole genome shotgun (WGS) entry which is preliminary data.</text>
</comment>
<accession>A0A4U5LPD7</accession>
<dbReference type="EMBL" id="AZBU02000014">
    <property type="protein sequence ID" value="TKR57773.1"/>
    <property type="molecule type" value="Genomic_DNA"/>
</dbReference>
<dbReference type="GO" id="GO:0016020">
    <property type="term" value="C:membrane"/>
    <property type="evidence" value="ECO:0007669"/>
    <property type="project" value="UniProtKB-SubCell"/>
</dbReference>
<dbReference type="AlphaFoldDB" id="A0A4U5LPD7"/>
<evidence type="ECO:0000313" key="7">
    <source>
        <dbReference type="EMBL" id="TKR57773.1"/>
    </source>
</evidence>